<evidence type="ECO:0000256" key="7">
    <source>
        <dbReference type="ARBA" id="ARBA00023136"/>
    </source>
</evidence>
<keyword evidence="8" id="KW-0961">Cell wall biogenesis/degradation</keyword>
<sequence length="207" mass="22280">MDSGKGMMEKKGSEKGKSVTWATPRVSEDSISTKVEAPTSRWKKGIAITDLVLRLGAIGATIGSAVTMGSNEEQLPFFTQFFQFHAQWSQFPMFQFFVVANGFISGYAVITLPLSYVCIVRPLAVAPRLLLLTMDTVMMGLISAAASAAAAIVYVGHNGSREPNWIAFCQGFTNFCQTASLAVISSFVAAVFFLCLVSLSALALVRN</sequence>
<evidence type="ECO:0000313" key="14">
    <source>
        <dbReference type="Proteomes" id="UP001386955"/>
    </source>
</evidence>
<dbReference type="InterPro" id="IPR006459">
    <property type="entry name" value="CASP/CASPL"/>
</dbReference>
<dbReference type="Proteomes" id="UP001386955">
    <property type="component" value="Unassembled WGS sequence"/>
</dbReference>
<feature type="transmembrane region" description="Helical" evidence="10">
    <location>
        <begin position="129"/>
        <end position="155"/>
    </location>
</feature>
<keyword evidence="7 10" id="KW-0472">Membrane</keyword>
<dbReference type="EMBL" id="JAYMYS010000004">
    <property type="protein sequence ID" value="KAK7395714.1"/>
    <property type="molecule type" value="Genomic_DNA"/>
</dbReference>
<keyword evidence="4 10" id="KW-1003">Cell membrane</keyword>
<evidence type="ECO:0000256" key="6">
    <source>
        <dbReference type="ARBA" id="ARBA00022989"/>
    </source>
</evidence>
<dbReference type="GO" id="GO:0071555">
    <property type="term" value="P:cell wall organization"/>
    <property type="evidence" value="ECO:0007669"/>
    <property type="project" value="UniProtKB-KW"/>
</dbReference>
<keyword evidence="14" id="KW-1185">Reference proteome</keyword>
<evidence type="ECO:0000256" key="8">
    <source>
        <dbReference type="ARBA" id="ARBA00023316"/>
    </source>
</evidence>
<feature type="domain" description="Casparian strip membrane protein" evidence="12">
    <location>
        <begin position="44"/>
        <end position="192"/>
    </location>
</feature>
<evidence type="ECO:0000256" key="4">
    <source>
        <dbReference type="ARBA" id="ARBA00022475"/>
    </source>
</evidence>
<dbReference type="InterPro" id="IPR006702">
    <property type="entry name" value="CASP_dom"/>
</dbReference>
<comment type="subcellular location">
    <subcellularLocation>
        <location evidence="1 10">Cell membrane</location>
        <topology evidence="1 10">Multi-pass membrane protein</topology>
    </subcellularLocation>
</comment>
<evidence type="ECO:0000256" key="2">
    <source>
        <dbReference type="ARBA" id="ARBA00007651"/>
    </source>
</evidence>
<protein>
    <recommendedName>
        <fullName evidence="10">CASP-like protein</fullName>
    </recommendedName>
</protein>
<name>A0AAN9XKJ1_PSOTE</name>
<evidence type="ECO:0000256" key="10">
    <source>
        <dbReference type="RuleBase" id="RU361233"/>
    </source>
</evidence>
<feature type="region of interest" description="Disordered" evidence="11">
    <location>
        <begin position="1"/>
        <end position="20"/>
    </location>
</feature>
<comment type="similarity">
    <text evidence="2 10">Belongs to the Casparian strip membrane proteins (CASP) family.</text>
</comment>
<comment type="subunit">
    <text evidence="3 10">Homodimer and heterodimers.</text>
</comment>
<dbReference type="Pfam" id="PF04535">
    <property type="entry name" value="CASP_dom"/>
    <property type="match status" value="1"/>
</dbReference>
<feature type="transmembrane region" description="Helical" evidence="10">
    <location>
        <begin position="181"/>
        <end position="205"/>
    </location>
</feature>
<organism evidence="13 14">
    <name type="scientific">Psophocarpus tetragonolobus</name>
    <name type="common">Winged bean</name>
    <name type="synonym">Dolichos tetragonolobus</name>
    <dbReference type="NCBI Taxonomy" id="3891"/>
    <lineage>
        <taxon>Eukaryota</taxon>
        <taxon>Viridiplantae</taxon>
        <taxon>Streptophyta</taxon>
        <taxon>Embryophyta</taxon>
        <taxon>Tracheophyta</taxon>
        <taxon>Spermatophyta</taxon>
        <taxon>Magnoliopsida</taxon>
        <taxon>eudicotyledons</taxon>
        <taxon>Gunneridae</taxon>
        <taxon>Pentapetalae</taxon>
        <taxon>rosids</taxon>
        <taxon>fabids</taxon>
        <taxon>Fabales</taxon>
        <taxon>Fabaceae</taxon>
        <taxon>Papilionoideae</taxon>
        <taxon>50 kb inversion clade</taxon>
        <taxon>NPAAA clade</taxon>
        <taxon>indigoferoid/millettioid clade</taxon>
        <taxon>Phaseoleae</taxon>
        <taxon>Psophocarpus</taxon>
    </lineage>
</organism>
<dbReference type="NCBIfam" id="TIGR01569">
    <property type="entry name" value="A_tha_TIGR01569"/>
    <property type="match status" value="1"/>
</dbReference>
<evidence type="ECO:0000313" key="13">
    <source>
        <dbReference type="EMBL" id="KAK7395714.1"/>
    </source>
</evidence>
<dbReference type="InterPro" id="IPR044173">
    <property type="entry name" value="CASPL"/>
</dbReference>
<dbReference type="GO" id="GO:0005886">
    <property type="term" value="C:plasma membrane"/>
    <property type="evidence" value="ECO:0007669"/>
    <property type="project" value="UniProtKB-SubCell"/>
</dbReference>
<accession>A0AAN9XKJ1</accession>
<comment type="caution">
    <text evidence="13">The sequence shown here is derived from an EMBL/GenBank/DDBJ whole genome shotgun (WGS) entry which is preliminary data.</text>
</comment>
<evidence type="ECO:0000256" key="9">
    <source>
        <dbReference type="ARBA" id="ARBA00025302"/>
    </source>
</evidence>
<evidence type="ECO:0000256" key="11">
    <source>
        <dbReference type="SAM" id="MobiDB-lite"/>
    </source>
</evidence>
<feature type="compositionally biased region" description="Basic and acidic residues" evidence="11">
    <location>
        <begin position="7"/>
        <end position="17"/>
    </location>
</feature>
<evidence type="ECO:0000256" key="5">
    <source>
        <dbReference type="ARBA" id="ARBA00022692"/>
    </source>
</evidence>
<feature type="transmembrane region" description="Helical" evidence="10">
    <location>
        <begin position="91"/>
        <end position="117"/>
    </location>
</feature>
<dbReference type="PANTHER" id="PTHR36488">
    <property type="entry name" value="CASP-LIKE PROTEIN 1U1"/>
    <property type="match status" value="1"/>
</dbReference>
<evidence type="ECO:0000256" key="3">
    <source>
        <dbReference type="ARBA" id="ARBA00011489"/>
    </source>
</evidence>
<dbReference type="PANTHER" id="PTHR36488:SF11">
    <property type="entry name" value="CASP-LIKE PROTEIN"/>
    <property type="match status" value="1"/>
</dbReference>
<evidence type="ECO:0000256" key="1">
    <source>
        <dbReference type="ARBA" id="ARBA00004651"/>
    </source>
</evidence>
<keyword evidence="5 10" id="KW-0812">Transmembrane</keyword>
<dbReference type="AlphaFoldDB" id="A0AAN9XKJ1"/>
<feature type="transmembrane region" description="Helical" evidence="10">
    <location>
        <begin position="51"/>
        <end position="71"/>
    </location>
</feature>
<gene>
    <name evidence="13" type="ORF">VNO78_16281</name>
</gene>
<proteinExistence type="inferred from homology"/>
<comment type="function">
    <text evidence="9">Regulates membrane-cell wall junctions and localized cell wall deposition. Required for establishment of the Casparian strip membrane domain (CSD) and the subsequent formation of Casparian strips, a cell wall modification of the root endodermis that determines an apoplastic barrier between the intraorganismal apoplasm and the extraorganismal apoplasm and prevents lateral diffusion.</text>
</comment>
<keyword evidence="6 10" id="KW-1133">Transmembrane helix</keyword>
<reference evidence="13 14" key="1">
    <citation type="submission" date="2024-01" db="EMBL/GenBank/DDBJ databases">
        <title>The genomes of 5 underutilized Papilionoideae crops provide insights into root nodulation and disease resistanc.</title>
        <authorList>
            <person name="Jiang F."/>
        </authorList>
    </citation>
    <scope>NUCLEOTIDE SEQUENCE [LARGE SCALE GENOMIC DNA]</scope>
    <source>
        <strain evidence="13">DUOXIRENSHENG_FW03</strain>
        <tissue evidence="13">Leaves</tissue>
    </source>
</reference>
<evidence type="ECO:0000259" key="12">
    <source>
        <dbReference type="Pfam" id="PF04535"/>
    </source>
</evidence>